<sequence>MTYHISKNLQDGAFTEIAFEKTSEYGLRSVVSSTPCFFFVSGWRPAAYKPMIHHLDNYTKMTAVDRGYYPNECMRRGICLEVDDQFRCFCDDKLDNCEGSPVKLLFDLAYWIPVKILLCY</sequence>
<proteinExistence type="predicted"/>
<dbReference type="AlphaFoldDB" id="A0AA36GSY1"/>
<evidence type="ECO:0000313" key="1">
    <source>
        <dbReference type="EMBL" id="CAJ0597581.1"/>
    </source>
</evidence>
<comment type="caution">
    <text evidence="1">The sequence shown here is derived from an EMBL/GenBank/DDBJ whole genome shotgun (WGS) entry which is preliminary data.</text>
</comment>
<accession>A0AA36GSY1</accession>
<protein>
    <submittedName>
        <fullName evidence="1">Uncharacterized protein</fullName>
    </submittedName>
</protein>
<gene>
    <name evidence="1" type="ORF">CYNAS_LOCUS9564</name>
</gene>
<keyword evidence="2" id="KW-1185">Reference proteome</keyword>
<organism evidence="1 2">
    <name type="scientific">Cylicocyclus nassatus</name>
    <name type="common">Nematode worm</name>
    <dbReference type="NCBI Taxonomy" id="53992"/>
    <lineage>
        <taxon>Eukaryota</taxon>
        <taxon>Metazoa</taxon>
        <taxon>Ecdysozoa</taxon>
        <taxon>Nematoda</taxon>
        <taxon>Chromadorea</taxon>
        <taxon>Rhabditida</taxon>
        <taxon>Rhabditina</taxon>
        <taxon>Rhabditomorpha</taxon>
        <taxon>Strongyloidea</taxon>
        <taxon>Strongylidae</taxon>
        <taxon>Cylicocyclus</taxon>
    </lineage>
</organism>
<dbReference type="EMBL" id="CATQJL010000223">
    <property type="protein sequence ID" value="CAJ0597581.1"/>
    <property type="molecule type" value="Genomic_DNA"/>
</dbReference>
<name>A0AA36GSY1_CYLNA</name>
<evidence type="ECO:0000313" key="2">
    <source>
        <dbReference type="Proteomes" id="UP001176961"/>
    </source>
</evidence>
<dbReference type="Proteomes" id="UP001176961">
    <property type="component" value="Unassembled WGS sequence"/>
</dbReference>
<reference evidence="1" key="1">
    <citation type="submission" date="2023-07" db="EMBL/GenBank/DDBJ databases">
        <authorList>
            <consortium name="CYATHOMIX"/>
        </authorList>
    </citation>
    <scope>NUCLEOTIDE SEQUENCE</scope>
    <source>
        <strain evidence="1">N/A</strain>
    </source>
</reference>